<gene>
    <name evidence="4" type="ORF">CHU95_00455</name>
</gene>
<dbReference type="PANTHER" id="PTHR10204:SF34">
    <property type="entry name" value="NAD(P)H DEHYDROGENASE [QUINONE] 1 ISOFORM 1"/>
    <property type="match status" value="1"/>
</dbReference>
<accession>A0A255Z8N7</accession>
<name>A0A255Z8N7_9PROT</name>
<dbReference type="InterPro" id="IPR051545">
    <property type="entry name" value="NAD(P)H_dehydrogenase_qn"/>
</dbReference>
<dbReference type="InterPro" id="IPR003680">
    <property type="entry name" value="Flavodoxin_fold"/>
</dbReference>
<protein>
    <submittedName>
        <fullName evidence="4">NAD(P)H dehydrogenase</fullName>
    </submittedName>
</protein>
<organism evidence="4 5">
    <name type="scientific">Niveispirillum lacus</name>
    <dbReference type="NCBI Taxonomy" id="1981099"/>
    <lineage>
        <taxon>Bacteria</taxon>
        <taxon>Pseudomonadati</taxon>
        <taxon>Pseudomonadota</taxon>
        <taxon>Alphaproteobacteria</taxon>
        <taxon>Rhodospirillales</taxon>
        <taxon>Azospirillaceae</taxon>
        <taxon>Niveispirillum</taxon>
    </lineage>
</organism>
<keyword evidence="5" id="KW-1185">Reference proteome</keyword>
<feature type="domain" description="Flavodoxin-like fold" evidence="3">
    <location>
        <begin position="3"/>
        <end position="187"/>
    </location>
</feature>
<comment type="caution">
    <text evidence="4">The sequence shown here is derived from an EMBL/GenBank/DDBJ whole genome shotgun (WGS) entry which is preliminary data.</text>
</comment>
<dbReference type="RefSeq" id="WP_094452624.1">
    <property type="nucleotide sequence ID" value="NZ_NOXU01000010.1"/>
</dbReference>
<dbReference type="Proteomes" id="UP000216998">
    <property type="component" value="Unassembled WGS sequence"/>
</dbReference>
<dbReference type="Pfam" id="PF02525">
    <property type="entry name" value="Flavodoxin_2"/>
    <property type="match status" value="1"/>
</dbReference>
<evidence type="ECO:0000259" key="3">
    <source>
        <dbReference type="Pfam" id="PF02525"/>
    </source>
</evidence>
<dbReference type="SUPFAM" id="SSF52218">
    <property type="entry name" value="Flavoproteins"/>
    <property type="match status" value="1"/>
</dbReference>
<reference evidence="4 5" key="1">
    <citation type="submission" date="2017-07" db="EMBL/GenBank/DDBJ databases">
        <title>Niveispirillum cyanobacteriorum sp. nov., isolated from cyanobacterial aggregates in a eutrophic lake.</title>
        <authorList>
            <person name="Cai H."/>
        </authorList>
    </citation>
    <scope>NUCLEOTIDE SEQUENCE [LARGE SCALE GENOMIC DNA]</scope>
    <source>
        <strain evidence="5">TH1-14</strain>
    </source>
</reference>
<evidence type="ECO:0000256" key="1">
    <source>
        <dbReference type="ARBA" id="ARBA00006252"/>
    </source>
</evidence>
<comment type="similarity">
    <text evidence="1">Belongs to the NAD(P)H dehydrogenase (quinone) family.</text>
</comment>
<evidence type="ECO:0000256" key="2">
    <source>
        <dbReference type="ARBA" id="ARBA00023002"/>
    </source>
</evidence>
<dbReference type="AlphaFoldDB" id="A0A255Z8N7"/>
<dbReference type="InterPro" id="IPR029039">
    <property type="entry name" value="Flavoprotein-like_sf"/>
</dbReference>
<sequence length="194" mass="21395">MTRIFILNGHPAAGSLSAALATTYARAAEAAGHPVRLMQLADMVFDADFGFAGYSRTKPLEPDLEQMLANLDWCQHLVLVTPLWWGGLPARLKGLFDRALLPGRAFDTRKTHFGMPRPMLSGRSARVVLTSDTPGWFLRLLYHNALLWQLKGQVLGFVGIKPTRITHLSPASQPKPGAIAHWLAEMERLGSKAM</sequence>
<dbReference type="PANTHER" id="PTHR10204">
    <property type="entry name" value="NAD P H OXIDOREDUCTASE-RELATED"/>
    <property type="match status" value="1"/>
</dbReference>
<proteinExistence type="inferred from homology"/>
<dbReference type="OrthoDB" id="9798454at2"/>
<dbReference type="Gene3D" id="3.40.50.360">
    <property type="match status" value="1"/>
</dbReference>
<evidence type="ECO:0000313" key="4">
    <source>
        <dbReference type="EMBL" id="OYQ37816.1"/>
    </source>
</evidence>
<dbReference type="GO" id="GO:0005829">
    <property type="term" value="C:cytosol"/>
    <property type="evidence" value="ECO:0007669"/>
    <property type="project" value="TreeGrafter"/>
</dbReference>
<dbReference type="GO" id="GO:0003955">
    <property type="term" value="F:NAD(P)H dehydrogenase (quinone) activity"/>
    <property type="evidence" value="ECO:0007669"/>
    <property type="project" value="TreeGrafter"/>
</dbReference>
<keyword evidence="2" id="KW-0560">Oxidoreductase</keyword>
<dbReference type="EMBL" id="NOXU01000010">
    <property type="protein sequence ID" value="OYQ37816.1"/>
    <property type="molecule type" value="Genomic_DNA"/>
</dbReference>
<evidence type="ECO:0000313" key="5">
    <source>
        <dbReference type="Proteomes" id="UP000216998"/>
    </source>
</evidence>